<gene>
    <name evidence="2" type="primary">fliS</name>
    <name evidence="2" type="ORF">PN838_05130</name>
</gene>
<organism evidence="2 3">
    <name type="scientific">Psychrosphaera algicola</name>
    <dbReference type="NCBI Taxonomy" id="3023714"/>
    <lineage>
        <taxon>Bacteria</taxon>
        <taxon>Pseudomonadati</taxon>
        <taxon>Pseudomonadota</taxon>
        <taxon>Gammaproteobacteria</taxon>
        <taxon>Alteromonadales</taxon>
        <taxon>Pseudoalteromonadaceae</taxon>
        <taxon>Psychrosphaera</taxon>
    </lineage>
</organism>
<dbReference type="PANTHER" id="PTHR34773">
    <property type="entry name" value="FLAGELLAR SECRETION CHAPERONE FLIS"/>
    <property type="match status" value="1"/>
</dbReference>
<keyword evidence="3" id="KW-1185">Reference proteome</keyword>
<accession>A0ABT5FCG4</accession>
<dbReference type="InterPro" id="IPR003713">
    <property type="entry name" value="FliS"/>
</dbReference>
<sequence>MARLSIKKYQDMKINSAKNADPYELVQMVFKAILGKLTAATVCIEQNKIADKGQLISESITLITSLAESLDMEKGGDISQNLSALYEFCTSYLVQANSENDIAKVNEVHTIITNIKEAWDSIPKQARDEHLEQRAAVG</sequence>
<comment type="caution">
    <text evidence="2">The sequence shown here is derived from an EMBL/GenBank/DDBJ whole genome shotgun (WGS) entry which is preliminary data.</text>
</comment>
<dbReference type="PANTHER" id="PTHR34773:SF1">
    <property type="entry name" value="FLAGELLAR SECRETION CHAPERONE FLIS"/>
    <property type="match status" value="1"/>
</dbReference>
<dbReference type="EMBL" id="JAQOMS010000002">
    <property type="protein sequence ID" value="MDC2888275.1"/>
    <property type="molecule type" value="Genomic_DNA"/>
</dbReference>
<keyword evidence="2" id="KW-0282">Flagellum</keyword>
<protein>
    <recommendedName>
        <fullName evidence="1">Flagellar secretion chaperone FliS</fullName>
    </recommendedName>
</protein>
<evidence type="ECO:0000256" key="1">
    <source>
        <dbReference type="PIRNR" id="PIRNR039090"/>
    </source>
</evidence>
<dbReference type="PIRSF" id="PIRSF039090">
    <property type="entry name" value="Flis"/>
    <property type="match status" value="1"/>
</dbReference>
<dbReference type="Pfam" id="PF02561">
    <property type="entry name" value="FliS"/>
    <property type="match status" value="1"/>
</dbReference>
<keyword evidence="1" id="KW-0963">Cytoplasm</keyword>
<dbReference type="NCBIfam" id="TIGR00208">
    <property type="entry name" value="fliS"/>
    <property type="match status" value="1"/>
</dbReference>
<reference evidence="2 3" key="1">
    <citation type="submission" date="2023-01" db="EMBL/GenBank/DDBJ databases">
        <title>Psychrosphaera sp. nov., isolated from marine algae.</title>
        <authorList>
            <person name="Bayburt H."/>
            <person name="Choi B.J."/>
            <person name="Kim J.M."/>
            <person name="Choi D.G."/>
            <person name="Jeon C.O."/>
        </authorList>
    </citation>
    <scope>NUCLEOTIDE SEQUENCE [LARGE SCALE GENOMIC DNA]</scope>
    <source>
        <strain evidence="2 3">G1-22</strain>
    </source>
</reference>
<keyword evidence="2" id="KW-0966">Cell projection</keyword>
<comment type="similarity">
    <text evidence="1">Belongs to the FliS family.</text>
</comment>
<comment type="subcellular location">
    <subcellularLocation>
        <location evidence="1">Cytoplasm</location>
        <location evidence="1">Cytosol</location>
    </subcellularLocation>
</comment>
<dbReference type="CDD" id="cd16098">
    <property type="entry name" value="FliS"/>
    <property type="match status" value="1"/>
</dbReference>
<keyword evidence="1" id="KW-1005">Bacterial flagellum biogenesis</keyword>
<evidence type="ECO:0000313" key="2">
    <source>
        <dbReference type="EMBL" id="MDC2888275.1"/>
    </source>
</evidence>
<dbReference type="Proteomes" id="UP001528411">
    <property type="component" value="Unassembled WGS sequence"/>
</dbReference>
<evidence type="ECO:0000313" key="3">
    <source>
        <dbReference type="Proteomes" id="UP001528411"/>
    </source>
</evidence>
<name>A0ABT5FCG4_9GAMM</name>
<keyword evidence="2" id="KW-0969">Cilium</keyword>
<proteinExistence type="inferred from homology"/>
<dbReference type="RefSeq" id="WP_215962134.1">
    <property type="nucleotide sequence ID" value="NZ_JAQOMS010000002.1"/>
</dbReference>